<dbReference type="PANTHER" id="PTHR41252">
    <property type="entry name" value="BLR2505 PROTEIN"/>
    <property type="match status" value="1"/>
</dbReference>
<evidence type="ECO:0000259" key="1">
    <source>
        <dbReference type="Pfam" id="PF12680"/>
    </source>
</evidence>
<dbReference type="Pfam" id="PF12680">
    <property type="entry name" value="SnoaL_2"/>
    <property type="match status" value="1"/>
</dbReference>
<reference evidence="2" key="1">
    <citation type="submission" date="2018-06" db="EMBL/GenBank/DDBJ databases">
        <authorList>
            <person name="Zhirakovskaya E."/>
        </authorList>
    </citation>
    <scope>NUCLEOTIDE SEQUENCE</scope>
</reference>
<dbReference type="PANTHER" id="PTHR41252:SF1">
    <property type="entry name" value="BLR2505 PROTEIN"/>
    <property type="match status" value="1"/>
</dbReference>
<name>A0A3B0Z2L8_9ZZZZ</name>
<evidence type="ECO:0000313" key="2">
    <source>
        <dbReference type="EMBL" id="VAW87525.1"/>
    </source>
</evidence>
<dbReference type="InterPro" id="IPR037401">
    <property type="entry name" value="SnoaL-like"/>
</dbReference>
<dbReference type="AlphaFoldDB" id="A0A3B0Z2L8"/>
<dbReference type="Gene3D" id="3.10.450.50">
    <property type="match status" value="1"/>
</dbReference>
<dbReference type="SUPFAM" id="SSF54427">
    <property type="entry name" value="NTF2-like"/>
    <property type="match status" value="1"/>
</dbReference>
<dbReference type="InterPro" id="IPR032710">
    <property type="entry name" value="NTF2-like_dom_sf"/>
</dbReference>
<feature type="domain" description="SnoaL-like" evidence="1">
    <location>
        <begin position="9"/>
        <end position="113"/>
    </location>
</feature>
<dbReference type="EMBL" id="UOFQ01000066">
    <property type="protein sequence ID" value="VAW87525.1"/>
    <property type="molecule type" value="Genomic_DNA"/>
</dbReference>
<organism evidence="2">
    <name type="scientific">hydrothermal vent metagenome</name>
    <dbReference type="NCBI Taxonomy" id="652676"/>
    <lineage>
        <taxon>unclassified sequences</taxon>
        <taxon>metagenomes</taxon>
        <taxon>ecological metagenomes</taxon>
    </lineage>
</organism>
<accession>A0A3B0Z2L8</accession>
<protein>
    <recommendedName>
        <fullName evidence="1">SnoaL-like domain-containing protein</fullName>
    </recommendedName>
</protein>
<sequence>MNTNIEIIHELYRVFKEKDYDAFELICDKSISWNQNPGFPGGGSYIGAEAVIENVFKSFDDRWEAWTFKIHEFLDAGDVVIVTGQYEGRHASAQKNFVSEAAHFYTVKNQRVIAFQQYCDTKPIWDAMD</sequence>
<gene>
    <name evidence="2" type="ORF">MNBD_GAMMA17-148</name>
</gene>
<proteinExistence type="predicted"/>